<dbReference type="InterPro" id="IPR001645">
    <property type="entry name" value="Folylpolyglutamate_synth"/>
</dbReference>
<comment type="similarity">
    <text evidence="3">Belongs to the folylpolyglutamate synthase family.</text>
</comment>
<dbReference type="InterPro" id="IPR018109">
    <property type="entry name" value="Folylpolyglutamate_synth_CS"/>
</dbReference>
<dbReference type="NCBIfam" id="TIGR01499">
    <property type="entry name" value="folC"/>
    <property type="match status" value="1"/>
</dbReference>
<dbReference type="PANTHER" id="PTHR11136">
    <property type="entry name" value="FOLYLPOLYGLUTAMATE SYNTHASE-RELATED"/>
    <property type="match status" value="1"/>
</dbReference>
<evidence type="ECO:0000256" key="4">
    <source>
        <dbReference type="ARBA" id="ARBA00013025"/>
    </source>
</evidence>
<evidence type="ECO:0000256" key="2">
    <source>
        <dbReference type="ARBA" id="ARBA00005150"/>
    </source>
</evidence>
<comment type="pathway">
    <text evidence="2">Cofactor biosynthesis; tetrahydrofolylpolyglutamate biosynthesis.</text>
</comment>
<dbReference type="Gene3D" id="3.90.190.20">
    <property type="entry name" value="Mur ligase, C-terminal domain"/>
    <property type="match status" value="1"/>
</dbReference>
<dbReference type="GO" id="GO:0005829">
    <property type="term" value="C:cytosol"/>
    <property type="evidence" value="ECO:0007669"/>
    <property type="project" value="TreeGrafter"/>
</dbReference>
<evidence type="ECO:0000256" key="6">
    <source>
        <dbReference type="ARBA" id="ARBA00022598"/>
    </source>
</evidence>
<keyword evidence="16" id="KW-1185">Reference proteome</keyword>
<keyword evidence="5" id="KW-0554">One-carbon metabolism</keyword>
<dbReference type="EMBL" id="PYSW02000035">
    <property type="protein sequence ID" value="KAG2378125.1"/>
    <property type="molecule type" value="Genomic_DNA"/>
</dbReference>
<protein>
    <recommendedName>
        <fullName evidence="4">tetrahydrofolate synthase</fullName>
        <ecNumber evidence="4">6.3.2.17</ecNumber>
    </recommendedName>
    <alternativeName>
        <fullName evidence="12">Folylpoly-gamma-glutamate synthetase</fullName>
    </alternativeName>
    <alternativeName>
        <fullName evidence="11">Tetrahydrofolylpolyglutamate synthase</fullName>
    </alternativeName>
</protein>
<dbReference type="GO" id="GO:0005739">
    <property type="term" value="C:mitochondrion"/>
    <property type="evidence" value="ECO:0007669"/>
    <property type="project" value="TreeGrafter"/>
</dbReference>
<dbReference type="InterPro" id="IPR013221">
    <property type="entry name" value="Mur_ligase_cen"/>
</dbReference>
<evidence type="ECO:0000256" key="10">
    <source>
        <dbReference type="ARBA" id="ARBA00022842"/>
    </source>
</evidence>
<keyword evidence="8" id="KW-0547">Nucleotide-binding</keyword>
<evidence type="ECO:0000256" key="1">
    <source>
        <dbReference type="ARBA" id="ARBA00001946"/>
    </source>
</evidence>
<evidence type="ECO:0000256" key="3">
    <source>
        <dbReference type="ARBA" id="ARBA00008276"/>
    </source>
</evidence>
<evidence type="ECO:0000256" key="5">
    <source>
        <dbReference type="ARBA" id="ARBA00022563"/>
    </source>
</evidence>
<dbReference type="GO" id="GO:0004326">
    <property type="term" value="F:tetrahydrofolylpolyglutamate synthase activity"/>
    <property type="evidence" value="ECO:0007669"/>
    <property type="project" value="UniProtKB-EC"/>
</dbReference>
<evidence type="ECO:0000256" key="12">
    <source>
        <dbReference type="ARBA" id="ARBA00030876"/>
    </source>
</evidence>
<feature type="domain" description="Mur ligase central" evidence="14">
    <location>
        <begin position="78"/>
        <end position="297"/>
    </location>
</feature>
<keyword evidence="6" id="KW-0436">Ligase</keyword>
<comment type="caution">
    <text evidence="15">The sequence shown here is derived from an EMBL/GenBank/DDBJ whole genome shotgun (WGS) entry which is preliminary data.</text>
</comment>
<dbReference type="RefSeq" id="XP_044545387.1">
    <property type="nucleotide sequence ID" value="XM_044698857.1"/>
</dbReference>
<dbReference type="Gene3D" id="3.40.1190.10">
    <property type="entry name" value="Mur-like, catalytic domain"/>
    <property type="match status" value="1"/>
</dbReference>
<keyword evidence="9" id="KW-0067">ATP-binding</keyword>
<dbReference type="GO" id="GO:0006730">
    <property type="term" value="P:one-carbon metabolic process"/>
    <property type="evidence" value="ECO:0007669"/>
    <property type="project" value="UniProtKB-KW"/>
</dbReference>
<dbReference type="InterPro" id="IPR036615">
    <property type="entry name" value="Mur_ligase_C_dom_sf"/>
</dbReference>
<reference evidence="15 16" key="1">
    <citation type="journal article" date="2018" name="BMC Genomics">
        <title>The genome of Naegleria lovaniensis, the basis for a comparative approach to unravel pathogenicity factors of the human pathogenic amoeba N. fowleri.</title>
        <authorList>
            <person name="Liechti N."/>
            <person name="Schurch N."/>
            <person name="Bruggmann R."/>
            <person name="Wittwer M."/>
        </authorList>
    </citation>
    <scope>NUCLEOTIDE SEQUENCE [LARGE SCALE GENOMIC DNA]</scope>
    <source>
        <strain evidence="15 16">ATCC 30569</strain>
    </source>
</reference>
<dbReference type="FunFam" id="3.40.1190.10:FF:000011">
    <property type="entry name" value="Folylpolyglutamate synthase/dihydrofolate synthase"/>
    <property type="match status" value="1"/>
</dbReference>
<keyword evidence="7" id="KW-0479">Metal-binding</keyword>
<sequence>MLSSSSMNTDQQNKSTTSLVDEMAQLDKNYENALKILDSLIARKVTSDVGGQEQNLEITTNCLKRIGVDITKLPMIHVAGTKGKGSTCAFCETILRKNGLKTGLFTSPHLIDIRERIRINGAPVSTELFGSAFWECYDKLCQSSLGGEKDLIAKTTYFRLLVVLAFKIFVDAGVDVAIIEVGIGGRYDATNIIHPVVCGISSIGYDHMEILGNSLYEIAMQKAGIMKKHVPCITYPQREEAMDAFVKSSQVSGSPLYMCPSIEDYERVLSEDGKIQRLELGLKGEHQRWNASLAIALAFAFMERTNRHEKLEIPSFSPLEESIVIEKFKNKLRGEDLSSSQSSSKSSKSLSNIPSSLLNSNMSHIHNTQHVETFLPFHLPEAYINGLRECKWPGRCQVLSFPGLSFYIDGAHTDESLDLCRKWFVSCMEKNQVSQELDDHYYFSSDNEENALLTTERRKQAQNAATTSTHKKVLVFNYTGPRDPKKLLTPLSKSSDLFDYVIFCPTDSVKNSLNKHHTSISKQEEEKLNLLRQTWIDLTNKSDNILLFHSINEVLEFLWDMKSEKVSVLATGSIYLIGDFSRKLHKIYKAISKRDNK</sequence>
<gene>
    <name evidence="15" type="ORF">C9374_008747</name>
</gene>
<dbReference type="GO" id="GO:0005524">
    <property type="term" value="F:ATP binding"/>
    <property type="evidence" value="ECO:0007669"/>
    <property type="project" value="UniProtKB-KW"/>
</dbReference>
<dbReference type="PROSITE" id="PS01011">
    <property type="entry name" value="FOLYLPOLYGLU_SYNT_1"/>
    <property type="match status" value="1"/>
</dbReference>
<dbReference type="Proteomes" id="UP000816034">
    <property type="component" value="Unassembled WGS sequence"/>
</dbReference>
<dbReference type="PROSITE" id="PS01012">
    <property type="entry name" value="FOLYLPOLYGLU_SYNT_2"/>
    <property type="match status" value="1"/>
</dbReference>
<dbReference type="PANTHER" id="PTHR11136:SF5">
    <property type="entry name" value="FOLYLPOLYGLUTAMATE SYNTHASE, MITOCHONDRIAL"/>
    <property type="match status" value="1"/>
</dbReference>
<dbReference type="Pfam" id="PF08245">
    <property type="entry name" value="Mur_ligase_M"/>
    <property type="match status" value="1"/>
</dbReference>
<keyword evidence="10" id="KW-0460">Magnesium</keyword>
<dbReference type="SUPFAM" id="SSF53623">
    <property type="entry name" value="MurD-like peptide ligases, catalytic domain"/>
    <property type="match status" value="1"/>
</dbReference>
<evidence type="ECO:0000256" key="11">
    <source>
        <dbReference type="ARBA" id="ARBA00030592"/>
    </source>
</evidence>
<comment type="cofactor">
    <cofactor evidence="1">
        <name>Mg(2+)</name>
        <dbReference type="ChEBI" id="CHEBI:18420"/>
    </cofactor>
</comment>
<dbReference type="InterPro" id="IPR036565">
    <property type="entry name" value="Mur-like_cat_sf"/>
</dbReference>
<evidence type="ECO:0000256" key="9">
    <source>
        <dbReference type="ARBA" id="ARBA00022840"/>
    </source>
</evidence>
<evidence type="ECO:0000256" key="8">
    <source>
        <dbReference type="ARBA" id="ARBA00022741"/>
    </source>
</evidence>
<evidence type="ECO:0000259" key="14">
    <source>
        <dbReference type="Pfam" id="PF08245"/>
    </source>
</evidence>
<dbReference type="SUPFAM" id="SSF53244">
    <property type="entry name" value="MurD-like peptide ligases, peptide-binding domain"/>
    <property type="match status" value="1"/>
</dbReference>
<accession>A0AA88GJV2</accession>
<evidence type="ECO:0000256" key="13">
    <source>
        <dbReference type="ARBA" id="ARBA00047493"/>
    </source>
</evidence>
<comment type="catalytic activity">
    <reaction evidence="13">
        <text>(6S)-5,6,7,8-tetrahydrofolyl-(gamma-L-Glu)(n) + L-glutamate + ATP = (6S)-5,6,7,8-tetrahydrofolyl-(gamma-L-Glu)(n+1) + ADP + phosphate + H(+)</text>
        <dbReference type="Rhea" id="RHEA:10580"/>
        <dbReference type="Rhea" id="RHEA-COMP:14738"/>
        <dbReference type="Rhea" id="RHEA-COMP:14740"/>
        <dbReference type="ChEBI" id="CHEBI:15378"/>
        <dbReference type="ChEBI" id="CHEBI:29985"/>
        <dbReference type="ChEBI" id="CHEBI:30616"/>
        <dbReference type="ChEBI" id="CHEBI:43474"/>
        <dbReference type="ChEBI" id="CHEBI:141005"/>
        <dbReference type="ChEBI" id="CHEBI:456216"/>
        <dbReference type="EC" id="6.3.2.17"/>
    </reaction>
</comment>
<name>A0AA88GJV2_NAELO</name>
<proteinExistence type="inferred from homology"/>
<evidence type="ECO:0000313" key="16">
    <source>
        <dbReference type="Proteomes" id="UP000816034"/>
    </source>
</evidence>
<evidence type="ECO:0000256" key="7">
    <source>
        <dbReference type="ARBA" id="ARBA00022723"/>
    </source>
</evidence>
<evidence type="ECO:0000313" key="15">
    <source>
        <dbReference type="EMBL" id="KAG2378125.1"/>
    </source>
</evidence>
<dbReference type="GeneID" id="68101201"/>
<dbReference type="GO" id="GO:0046872">
    <property type="term" value="F:metal ion binding"/>
    <property type="evidence" value="ECO:0007669"/>
    <property type="project" value="UniProtKB-KW"/>
</dbReference>
<dbReference type="EC" id="6.3.2.17" evidence="4"/>
<organism evidence="15 16">
    <name type="scientific">Naegleria lovaniensis</name>
    <name type="common">Amoeba</name>
    <dbReference type="NCBI Taxonomy" id="51637"/>
    <lineage>
        <taxon>Eukaryota</taxon>
        <taxon>Discoba</taxon>
        <taxon>Heterolobosea</taxon>
        <taxon>Tetramitia</taxon>
        <taxon>Eutetramitia</taxon>
        <taxon>Vahlkampfiidae</taxon>
        <taxon>Naegleria</taxon>
    </lineage>
</organism>
<dbReference type="AlphaFoldDB" id="A0AA88GJV2"/>